<evidence type="ECO:0000313" key="1">
    <source>
        <dbReference type="EMBL" id="KAJ2971776.1"/>
    </source>
</evidence>
<keyword evidence="2" id="KW-1185">Reference proteome</keyword>
<sequence>MSGSQLIDDHVSVQQCKRAVDALLSHAAKFEEKKAETQLLAGKEQNVWLLVNTKIMHPEKKIKPARIPVKYPIIDPRTSPVCLIVKDPQREYKDLIAEKGIKFISRVVDIKHLKGKWRPFEARRMLLKENGMFLADERVVPLLPGLLGKKFFEAKKQPIPVCMTRKDLKGELERAISSTYFHQNNGTCTYVSRTILILRPSSLSN</sequence>
<reference evidence="1" key="1">
    <citation type="submission" date="2022-08" db="EMBL/GenBank/DDBJ databases">
        <title>Genome Sequence of Pycnoporus sanguineus.</title>
        <authorList>
            <person name="Buettner E."/>
        </authorList>
    </citation>
    <scope>NUCLEOTIDE SEQUENCE</scope>
    <source>
        <strain evidence="1">CG-C14</strain>
    </source>
</reference>
<comment type="caution">
    <text evidence="1">The sequence shown here is derived from an EMBL/GenBank/DDBJ whole genome shotgun (WGS) entry which is preliminary data.</text>
</comment>
<gene>
    <name evidence="1" type="ORF">NUW54_g12421</name>
</gene>
<dbReference type="EMBL" id="JANSHE010005280">
    <property type="protein sequence ID" value="KAJ2971776.1"/>
    <property type="molecule type" value="Genomic_DNA"/>
</dbReference>
<accession>A0ACC1MYS4</accession>
<evidence type="ECO:0000313" key="2">
    <source>
        <dbReference type="Proteomes" id="UP001144978"/>
    </source>
</evidence>
<name>A0ACC1MYS4_9APHY</name>
<protein>
    <submittedName>
        <fullName evidence="1">Uncharacterized protein</fullName>
    </submittedName>
</protein>
<dbReference type="Proteomes" id="UP001144978">
    <property type="component" value="Unassembled WGS sequence"/>
</dbReference>
<proteinExistence type="predicted"/>
<organism evidence="1 2">
    <name type="scientific">Trametes sanguinea</name>
    <dbReference type="NCBI Taxonomy" id="158606"/>
    <lineage>
        <taxon>Eukaryota</taxon>
        <taxon>Fungi</taxon>
        <taxon>Dikarya</taxon>
        <taxon>Basidiomycota</taxon>
        <taxon>Agaricomycotina</taxon>
        <taxon>Agaricomycetes</taxon>
        <taxon>Polyporales</taxon>
        <taxon>Polyporaceae</taxon>
        <taxon>Trametes</taxon>
    </lineage>
</organism>